<feature type="region of interest" description="Disordered" evidence="1">
    <location>
        <begin position="1"/>
        <end position="147"/>
    </location>
</feature>
<dbReference type="Proteomes" id="UP000423525">
    <property type="component" value="Chromosome"/>
</dbReference>
<evidence type="ECO:0000256" key="1">
    <source>
        <dbReference type="SAM" id="MobiDB-lite"/>
    </source>
</evidence>
<reference evidence="2 5" key="2">
    <citation type="submission" date="2023-03" db="EMBL/GenBank/DDBJ databases">
        <title>Whole genome sequence of the first Corynebacterium rouxii strains isolated in Brazil: a recent member of Corynebacterium diphtheriae complex.</title>
        <authorList>
            <person name="Vieira V."/>
            <person name="Ramos J.N."/>
            <person name="Araujo M.R.B."/>
            <person name="Baio P.V."/>
            <person name="Sant'Anna L.O."/>
            <person name="Veras J.F.C."/>
            <person name="Vieira E.M.D."/>
            <person name="Sousa M.A.B."/>
            <person name="Camargo C.H."/>
            <person name="Sacchi C.T."/>
            <person name="Campos K.R."/>
            <person name="Santos M.B.N."/>
            <person name="Bokermann S."/>
            <person name="Alvim L.B."/>
            <person name="Santos L.S."/>
            <person name="Mattos-Guaraldi A.L."/>
        </authorList>
    </citation>
    <scope>NUCLEOTIDE SEQUENCE [LARGE SCALE GENOMIC DNA]</scope>
    <source>
        <strain evidence="2 5">70862</strain>
    </source>
</reference>
<feature type="compositionally biased region" description="Basic and acidic residues" evidence="1">
    <location>
        <begin position="54"/>
        <end position="119"/>
    </location>
</feature>
<protein>
    <recommendedName>
        <fullName evidence="6">Tetratricopeptide repeat protein</fullName>
    </recommendedName>
</protein>
<keyword evidence="5" id="KW-1185">Reference proteome</keyword>
<dbReference type="AlphaFoldDB" id="A0A6I8MH98"/>
<proteinExistence type="predicted"/>
<dbReference type="SUPFAM" id="SSF48452">
    <property type="entry name" value="TPR-like"/>
    <property type="match status" value="1"/>
</dbReference>
<organism evidence="3 4">
    <name type="scientific">Corynebacterium rouxii</name>
    <dbReference type="NCBI Taxonomy" id="2719119"/>
    <lineage>
        <taxon>Bacteria</taxon>
        <taxon>Bacillati</taxon>
        <taxon>Actinomycetota</taxon>
        <taxon>Actinomycetes</taxon>
        <taxon>Mycobacteriales</taxon>
        <taxon>Corynebacteriaceae</taxon>
        <taxon>Corynebacterium</taxon>
    </lineage>
</organism>
<gene>
    <name evidence="3" type="ORF">FRC0190_01153</name>
    <name evidence="2" type="ORF">P8T80_06175</name>
</gene>
<evidence type="ECO:0000313" key="4">
    <source>
        <dbReference type="Proteomes" id="UP000423525"/>
    </source>
</evidence>
<evidence type="ECO:0008006" key="6">
    <source>
        <dbReference type="Google" id="ProtNLM"/>
    </source>
</evidence>
<dbReference type="Proteomes" id="UP001265983">
    <property type="component" value="Unassembled WGS sequence"/>
</dbReference>
<feature type="compositionally biased region" description="Basic and acidic residues" evidence="1">
    <location>
        <begin position="8"/>
        <end position="21"/>
    </location>
</feature>
<name>A0A6I8MH98_9CORY</name>
<accession>A0A6I8MH98</accession>
<dbReference type="EMBL" id="LR738855">
    <property type="protein sequence ID" value="VZH85173.1"/>
    <property type="molecule type" value="Genomic_DNA"/>
</dbReference>
<sequence length="373" mass="41541">MADSSSRSSHDGPCRSNEGRPRGGSYGKKRSEGGKPRRSGNQNSESRGGQGHGKRWEKQDGDRRSYRGDSENSQRRNDRDGGERKRGDRKGYRSDRPGNRGERRDDYRGDRGNRFESKGLKRQHSQRGGSDRDKHFNGPMRSGYREERITKRLNEPALPADIDVRDLDPMVLQDLKVLAKDNADAVAKHMIMAAVWMAEDPELALKHARAAKDRAGRVAIARETCGIAAYHAGEWKEALSELRAARRMSGGPGLIAVMADCERGLGRPEKAIELARDEDTKHLDHDTRIELAIVVAGARLDLGQSESAVAILESMNPKESASGLEAARLSYAYADALLQAGRKEDARRWFTICKEQDIDETTDVVDRLESLSH</sequence>
<dbReference type="RefSeq" id="WP_155872670.1">
    <property type="nucleotide sequence ID" value="NZ_CP168248.1"/>
</dbReference>
<evidence type="ECO:0000313" key="2">
    <source>
        <dbReference type="EMBL" id="MDT9410966.1"/>
    </source>
</evidence>
<dbReference type="EMBL" id="JARUHM010000010">
    <property type="protein sequence ID" value="MDT9410966.1"/>
    <property type="molecule type" value="Genomic_DNA"/>
</dbReference>
<evidence type="ECO:0000313" key="3">
    <source>
        <dbReference type="EMBL" id="VZH85173.1"/>
    </source>
</evidence>
<reference evidence="3 4" key="1">
    <citation type="submission" date="2019-11" db="EMBL/GenBank/DDBJ databases">
        <authorList>
            <person name="Brisse S."/>
        </authorList>
    </citation>
    <scope>NUCLEOTIDE SEQUENCE [LARGE SCALE GENOMIC DNA]</scope>
    <source>
        <strain evidence="3">FRC0190</strain>
    </source>
</reference>
<dbReference type="KEGG" id="crf:FRC0190_01153"/>
<dbReference type="InterPro" id="IPR011990">
    <property type="entry name" value="TPR-like_helical_dom_sf"/>
</dbReference>
<dbReference type="Gene3D" id="1.25.40.10">
    <property type="entry name" value="Tetratricopeptide repeat domain"/>
    <property type="match status" value="1"/>
</dbReference>
<evidence type="ECO:0000313" key="5">
    <source>
        <dbReference type="Proteomes" id="UP001265983"/>
    </source>
</evidence>